<organism evidence="1 2">
    <name type="scientific">Glossina pallidipes</name>
    <name type="common">Tsetse fly</name>
    <dbReference type="NCBI Taxonomy" id="7398"/>
    <lineage>
        <taxon>Eukaryota</taxon>
        <taxon>Metazoa</taxon>
        <taxon>Ecdysozoa</taxon>
        <taxon>Arthropoda</taxon>
        <taxon>Hexapoda</taxon>
        <taxon>Insecta</taxon>
        <taxon>Pterygota</taxon>
        <taxon>Neoptera</taxon>
        <taxon>Endopterygota</taxon>
        <taxon>Diptera</taxon>
        <taxon>Brachycera</taxon>
        <taxon>Muscomorpha</taxon>
        <taxon>Hippoboscoidea</taxon>
        <taxon>Glossinidae</taxon>
        <taxon>Glossina</taxon>
    </lineage>
</organism>
<protein>
    <submittedName>
        <fullName evidence="1">Uncharacterized protein</fullName>
    </submittedName>
</protein>
<sequence length="113" mass="12997">MYVHKQIRTKITLINIKNNNRQTNDHYKASYATKVVEEPYAAKDSFCMHLTGESGDGIEKAKELFTVNSVGINVSVLPYENYLTSLEKFKRFAAFSEKLAANNKFSWLRISRN</sequence>
<dbReference type="Proteomes" id="UP000092445">
    <property type="component" value="Unassembled WGS sequence"/>
</dbReference>
<dbReference type="VEuPathDB" id="VectorBase:GPAI008303"/>
<evidence type="ECO:0000313" key="1">
    <source>
        <dbReference type="EnsemblMetazoa" id="GPAI008303-PA"/>
    </source>
</evidence>
<proteinExistence type="predicted"/>
<reference evidence="2" key="1">
    <citation type="submission" date="2014-03" db="EMBL/GenBank/DDBJ databases">
        <authorList>
            <person name="Aksoy S."/>
            <person name="Warren W."/>
            <person name="Wilson R.K."/>
        </authorList>
    </citation>
    <scope>NUCLEOTIDE SEQUENCE [LARGE SCALE GENOMIC DNA]</scope>
    <source>
        <strain evidence="2">IAEA</strain>
    </source>
</reference>
<accession>A0A1A9ZA44</accession>
<evidence type="ECO:0000313" key="2">
    <source>
        <dbReference type="Proteomes" id="UP000092445"/>
    </source>
</evidence>
<dbReference type="AlphaFoldDB" id="A0A1A9ZA44"/>
<dbReference type="EnsemblMetazoa" id="GPAI008303-RA">
    <property type="protein sequence ID" value="GPAI008303-PA"/>
    <property type="gene ID" value="GPAI008303"/>
</dbReference>
<keyword evidence="2" id="KW-1185">Reference proteome</keyword>
<name>A0A1A9ZA44_GLOPL</name>
<reference evidence="1" key="2">
    <citation type="submission" date="2020-05" db="UniProtKB">
        <authorList>
            <consortium name="EnsemblMetazoa"/>
        </authorList>
    </citation>
    <scope>IDENTIFICATION</scope>
    <source>
        <strain evidence="1">IAEA</strain>
    </source>
</reference>